<keyword evidence="1" id="KW-0808">Transferase</keyword>
<evidence type="ECO:0000313" key="2">
    <source>
        <dbReference type="Proteomes" id="UP000595814"/>
    </source>
</evidence>
<organism evidence="1 2">
    <name type="scientific">Miniphocaeibacter halophilus</name>
    <dbReference type="NCBI Taxonomy" id="2931922"/>
    <lineage>
        <taxon>Bacteria</taxon>
        <taxon>Bacillati</taxon>
        <taxon>Bacillota</taxon>
        <taxon>Tissierellia</taxon>
        <taxon>Tissierellales</taxon>
        <taxon>Peptoniphilaceae</taxon>
        <taxon>Miniphocaeibacter</taxon>
    </lineage>
</organism>
<accession>A0AC61N0N9</accession>
<dbReference type="Proteomes" id="UP000595814">
    <property type="component" value="Chromosome"/>
</dbReference>
<proteinExistence type="predicted"/>
<sequence length="158" mass="18265">MKKYYRYNTDLCDLYIAEENSRITNISFTKKFEGQLLETELTKEAFKQIEEYLQGKRKEFDLPLKTKGTDFQNRVWNSLKKIPYGKTCSYEDIAKDIGNEKACRAVGNANNKNPIVIVIPCHRVIGKNRKLVGYGGGLSIKKRLLELEEKYSENKGTK</sequence>
<keyword evidence="1" id="KW-0489">Methyltransferase</keyword>
<protein>
    <submittedName>
        <fullName evidence="1">Methylated-DNA--[protein]-cysteine S-methyltransferase</fullName>
        <ecNumber evidence="1">2.1.1.63</ecNumber>
    </submittedName>
</protein>
<dbReference type="EC" id="2.1.1.63" evidence="1"/>
<keyword evidence="2" id="KW-1185">Reference proteome</keyword>
<name>A0AC61N0N9_9FIRM</name>
<evidence type="ECO:0000313" key="1">
    <source>
        <dbReference type="EMBL" id="QQK08851.1"/>
    </source>
</evidence>
<reference evidence="1 2" key="1">
    <citation type="journal article" date="2022" name="Int. J. Syst. Evol. Microbiol.">
        <title>Miniphocaeibacter halophilus sp. nov., an ammonium-tolerant acetate-producing bacterium isolated from a biogas system.</title>
        <authorList>
            <person name="Schnurer A."/>
            <person name="Singh A."/>
            <person name="Bi S."/>
            <person name="Qiao W."/>
            <person name="Westerholm M."/>
        </authorList>
    </citation>
    <scope>NUCLEOTIDE SEQUENCE [LARGE SCALE GENOMIC DNA]</scope>
    <source>
        <strain evidence="1 2">AMB_01</strain>
    </source>
</reference>
<gene>
    <name evidence="1" type="ORF">JFY71_04765</name>
</gene>
<dbReference type="EMBL" id="CP066744">
    <property type="protein sequence ID" value="QQK08851.1"/>
    <property type="molecule type" value="Genomic_DNA"/>
</dbReference>